<feature type="transmembrane region" description="Helical" evidence="8">
    <location>
        <begin position="6"/>
        <end position="24"/>
    </location>
</feature>
<evidence type="ECO:0000256" key="2">
    <source>
        <dbReference type="ARBA" id="ARBA00010068"/>
    </source>
</evidence>
<keyword evidence="3" id="KW-0813">Transport</keyword>
<evidence type="ECO:0000256" key="3">
    <source>
        <dbReference type="ARBA" id="ARBA00022448"/>
    </source>
</evidence>
<dbReference type="GO" id="GO:0005886">
    <property type="term" value="C:plasma membrane"/>
    <property type="evidence" value="ECO:0007669"/>
    <property type="project" value="UniProtKB-SubCell"/>
</dbReference>
<dbReference type="Proteomes" id="UP000053797">
    <property type="component" value="Unassembled WGS sequence"/>
</dbReference>
<gene>
    <name evidence="9" type="ORF">AS033_01115</name>
</gene>
<comment type="subcellular location">
    <subcellularLocation>
        <location evidence="1">Cell membrane</location>
        <topology evidence="1">Multi-pass membrane protein</topology>
    </subcellularLocation>
</comment>
<evidence type="ECO:0000256" key="1">
    <source>
        <dbReference type="ARBA" id="ARBA00004651"/>
    </source>
</evidence>
<dbReference type="Pfam" id="PF02293">
    <property type="entry name" value="AmiS_UreI"/>
    <property type="match status" value="1"/>
</dbReference>
<feature type="transmembrane region" description="Helical" evidence="8">
    <location>
        <begin position="31"/>
        <end position="53"/>
    </location>
</feature>
<organism evidence="9 10">
    <name type="scientific">Exiguobacterium indicum</name>
    <dbReference type="NCBI Taxonomy" id="296995"/>
    <lineage>
        <taxon>Bacteria</taxon>
        <taxon>Bacillati</taxon>
        <taxon>Bacillota</taxon>
        <taxon>Bacilli</taxon>
        <taxon>Bacillales</taxon>
        <taxon>Bacillales Family XII. Incertae Sedis</taxon>
        <taxon>Exiguobacterium</taxon>
    </lineage>
</organism>
<feature type="transmembrane region" description="Helical" evidence="8">
    <location>
        <begin position="144"/>
        <end position="166"/>
    </location>
</feature>
<keyword evidence="4" id="KW-1003">Cell membrane</keyword>
<comment type="caution">
    <text evidence="9">The sequence shown here is derived from an EMBL/GenBank/DDBJ whole genome shotgun (WGS) entry which is preliminary data.</text>
</comment>
<evidence type="ECO:0000256" key="6">
    <source>
        <dbReference type="ARBA" id="ARBA00022989"/>
    </source>
</evidence>
<reference evidence="9 10" key="1">
    <citation type="journal article" date="2015" name="Int. J. Syst. Evol. Microbiol.">
        <title>Exiguobacterium enclense sp. nov., isolated from sediment.</title>
        <authorList>
            <person name="Dastager S.G."/>
            <person name="Mawlankar R."/>
            <person name="Sonalkar V.V."/>
            <person name="Thorat M.N."/>
            <person name="Mual P."/>
            <person name="Verma A."/>
            <person name="Krishnamurthi S."/>
            <person name="Tang S.K."/>
            <person name="Li W.J."/>
        </authorList>
    </citation>
    <scope>NUCLEOTIDE SEQUENCE [LARGE SCALE GENOMIC DNA]</scope>
    <source>
        <strain evidence="9 10">NIO-1109</strain>
    </source>
</reference>
<keyword evidence="6 8" id="KW-1133">Transmembrane helix</keyword>
<dbReference type="InterPro" id="IPR038523">
    <property type="entry name" value="AmiSUreI_transpt_sf"/>
</dbReference>
<dbReference type="OrthoDB" id="6636366at2"/>
<protein>
    <submittedName>
        <fullName evidence="9">AmiS/UreI transporter</fullName>
    </submittedName>
</protein>
<dbReference type="Gene3D" id="1.25.40.600">
    <property type="match status" value="1"/>
</dbReference>
<evidence type="ECO:0000256" key="5">
    <source>
        <dbReference type="ARBA" id="ARBA00022692"/>
    </source>
</evidence>
<evidence type="ECO:0000256" key="7">
    <source>
        <dbReference type="ARBA" id="ARBA00023136"/>
    </source>
</evidence>
<feature type="transmembrane region" description="Helical" evidence="8">
    <location>
        <begin position="87"/>
        <end position="105"/>
    </location>
</feature>
<feature type="transmembrane region" description="Helical" evidence="8">
    <location>
        <begin position="111"/>
        <end position="132"/>
    </location>
</feature>
<keyword evidence="7 8" id="KW-0472">Membrane</keyword>
<feature type="transmembrane region" description="Helical" evidence="8">
    <location>
        <begin position="59"/>
        <end position="80"/>
    </location>
</feature>
<feature type="transmembrane region" description="Helical" evidence="8">
    <location>
        <begin position="172"/>
        <end position="190"/>
    </location>
</feature>
<evidence type="ECO:0000256" key="8">
    <source>
        <dbReference type="SAM" id="Phobius"/>
    </source>
</evidence>
<keyword evidence="5 8" id="KW-0812">Transmembrane</keyword>
<dbReference type="EMBL" id="LNQL01000001">
    <property type="protein sequence ID" value="KSU50000.1"/>
    <property type="molecule type" value="Genomic_DNA"/>
</dbReference>
<evidence type="ECO:0000313" key="10">
    <source>
        <dbReference type="Proteomes" id="UP000053797"/>
    </source>
</evidence>
<accession>A0A0V8GI83</accession>
<evidence type="ECO:0000256" key="4">
    <source>
        <dbReference type="ARBA" id="ARBA00022475"/>
    </source>
</evidence>
<evidence type="ECO:0000313" key="9">
    <source>
        <dbReference type="EMBL" id="KSU50000.1"/>
    </source>
</evidence>
<sequence length="201" mass="22161">MGNVSLLFGGVALFLNSLTLFGKVDLRSAGVFSLITGLLQTFIATYLVIGAAGDPALTFGYASIYLFAFTYVYVGITFLFNLDGSGVGWFSLFVAIAALFYAFVSFTTNDIIGGVTWLFWALLWSLFFLGMGMNRPIDAITARVALVLSWLTLIVPALIGLRFGYFSSAYQWLWSGAALLTTVYFLYTMMKFSMLRMIRSS</sequence>
<dbReference type="AlphaFoldDB" id="A0A0V8GI83"/>
<name>A0A0V8GI83_9BACL</name>
<proteinExistence type="inferred from homology"/>
<dbReference type="InterPro" id="IPR003211">
    <property type="entry name" value="AmiSUreI_transpt"/>
</dbReference>
<comment type="similarity">
    <text evidence="2">Belongs to the AmiS/UreI family.</text>
</comment>
<dbReference type="RefSeq" id="WP_023469388.1">
    <property type="nucleotide sequence ID" value="NZ_FMYN01000001.1"/>
</dbReference>